<sequence>MSLYRRGLRLIRTKPEQASRFDFTLYLRHFFRHPQMGGGLSVRDFATIEYMMRRASRMMEDVFENSSTKRISLSPAVRQEMQDLGLSSWRRGRP</sequence>
<dbReference type="AlphaFoldDB" id="A0AAJ5Z385"/>
<dbReference type="EMBL" id="CP119919">
    <property type="protein sequence ID" value="WFD16160.1"/>
    <property type="molecule type" value="Genomic_DNA"/>
</dbReference>
<proteinExistence type="predicted"/>
<evidence type="ECO:0000313" key="1">
    <source>
        <dbReference type="EMBL" id="WFD16160.1"/>
    </source>
</evidence>
<protein>
    <submittedName>
        <fullName evidence="1">Uncharacterized protein</fullName>
    </submittedName>
</protein>
<evidence type="ECO:0000313" key="2">
    <source>
        <dbReference type="Proteomes" id="UP001217582"/>
    </source>
</evidence>
<organism evidence="1 2">
    <name type="scientific">Malassezia arunalokei</name>
    <dbReference type="NCBI Taxonomy" id="1514897"/>
    <lineage>
        <taxon>Eukaryota</taxon>
        <taxon>Fungi</taxon>
        <taxon>Dikarya</taxon>
        <taxon>Basidiomycota</taxon>
        <taxon>Ustilaginomycotina</taxon>
        <taxon>Malasseziomycetes</taxon>
        <taxon>Malasseziales</taxon>
        <taxon>Malasseziaceae</taxon>
        <taxon>Malassezia</taxon>
    </lineage>
</organism>
<dbReference type="Proteomes" id="UP001217582">
    <property type="component" value="Chromosome 4"/>
</dbReference>
<reference evidence="1 2" key="1">
    <citation type="submission" date="2023-03" db="EMBL/GenBank/DDBJ databases">
        <title>Mating type loci evolution in Malassezia.</title>
        <authorList>
            <person name="Coelho M.A."/>
        </authorList>
    </citation>
    <scope>NUCLEOTIDE SEQUENCE [LARGE SCALE GENOMIC DNA]</scope>
    <source>
        <strain evidence="1 2">CBS 13387</strain>
    </source>
</reference>
<keyword evidence="2" id="KW-1185">Reference proteome</keyword>
<gene>
    <name evidence="1" type="ORF">MARU1_002196</name>
</gene>
<name>A0AAJ5Z385_9BASI</name>
<accession>A0AAJ5Z385</accession>